<sequence>MKRKNRATFVRIWDRGTELAIGGDEILIKLIAKIDRIENFIKTQRTGGAAAILPKRARKGLAGFRAGSHPDPHVGFEGNQRKALPKCPRCPMADDGHKSRYGLLEAGSTAAYCQSVDDCLYAGRAAHPGDVPGIPDRRRQRGSDIRGGVRAIRWWMRARHPVDGVAVSAYGFAVSDSEDSDGEDMDMEAELQQLRREVSEAARGVRLNQASFIPQVSMESAANRRLAVTMLRVRSSLGPRKDSPVESSC</sequence>
<organism evidence="1 2">
    <name type="scientific">Cymbomonas tetramitiformis</name>
    <dbReference type="NCBI Taxonomy" id="36881"/>
    <lineage>
        <taxon>Eukaryota</taxon>
        <taxon>Viridiplantae</taxon>
        <taxon>Chlorophyta</taxon>
        <taxon>Pyramimonadophyceae</taxon>
        <taxon>Pyramimonadales</taxon>
        <taxon>Pyramimonadaceae</taxon>
        <taxon>Cymbomonas</taxon>
    </lineage>
</organism>
<gene>
    <name evidence="1" type="ORF">CYMTET_18264</name>
</gene>
<dbReference type="EMBL" id="LGRX02008444">
    <property type="protein sequence ID" value="KAK3273501.1"/>
    <property type="molecule type" value="Genomic_DNA"/>
</dbReference>
<dbReference type="AlphaFoldDB" id="A0AAE0G9S8"/>
<protein>
    <submittedName>
        <fullName evidence="1">Uncharacterized protein</fullName>
    </submittedName>
</protein>
<keyword evidence="2" id="KW-1185">Reference proteome</keyword>
<dbReference type="Proteomes" id="UP001190700">
    <property type="component" value="Unassembled WGS sequence"/>
</dbReference>
<name>A0AAE0G9S8_9CHLO</name>
<accession>A0AAE0G9S8</accession>
<comment type="caution">
    <text evidence="1">The sequence shown here is derived from an EMBL/GenBank/DDBJ whole genome shotgun (WGS) entry which is preliminary data.</text>
</comment>
<proteinExistence type="predicted"/>
<evidence type="ECO:0000313" key="1">
    <source>
        <dbReference type="EMBL" id="KAK3273501.1"/>
    </source>
</evidence>
<evidence type="ECO:0000313" key="2">
    <source>
        <dbReference type="Proteomes" id="UP001190700"/>
    </source>
</evidence>
<reference evidence="1 2" key="1">
    <citation type="journal article" date="2015" name="Genome Biol. Evol.">
        <title>Comparative Genomics of a Bacterivorous Green Alga Reveals Evolutionary Causalities and Consequences of Phago-Mixotrophic Mode of Nutrition.</title>
        <authorList>
            <person name="Burns J.A."/>
            <person name="Paasch A."/>
            <person name="Narechania A."/>
            <person name="Kim E."/>
        </authorList>
    </citation>
    <scope>NUCLEOTIDE SEQUENCE [LARGE SCALE GENOMIC DNA]</scope>
    <source>
        <strain evidence="1 2">PLY_AMNH</strain>
    </source>
</reference>